<proteinExistence type="predicted"/>
<protein>
    <submittedName>
        <fullName evidence="2">Uncharacterized protein</fullName>
    </submittedName>
</protein>
<comment type="caution">
    <text evidence="2">The sequence shown here is derived from an EMBL/GenBank/DDBJ whole genome shotgun (WGS) entry which is preliminary data.</text>
</comment>
<sequence>MNCACPKVLDIGPVWRVKAGYHVGKDFGQPDSPRVYLLVTKGLEPGHTPENVGPERYSGYISVVWRRGSESGQKGVGDVRVHEALLHHGRQPLGNSPNNGAAGVGGRGVKE</sequence>
<evidence type="ECO:0000256" key="1">
    <source>
        <dbReference type="SAM" id="MobiDB-lite"/>
    </source>
</evidence>
<feature type="compositionally biased region" description="Gly residues" evidence="1">
    <location>
        <begin position="102"/>
        <end position="111"/>
    </location>
</feature>
<evidence type="ECO:0000313" key="2">
    <source>
        <dbReference type="EMBL" id="KAK3947138.1"/>
    </source>
</evidence>
<evidence type="ECO:0000313" key="3">
    <source>
        <dbReference type="Proteomes" id="UP001303222"/>
    </source>
</evidence>
<dbReference type="Proteomes" id="UP001303222">
    <property type="component" value="Unassembled WGS sequence"/>
</dbReference>
<keyword evidence="3" id="KW-1185">Reference proteome</keyword>
<name>A0AAN6NN76_9PEZI</name>
<organism evidence="2 3">
    <name type="scientific">Pseudoneurospora amorphoporcata</name>
    <dbReference type="NCBI Taxonomy" id="241081"/>
    <lineage>
        <taxon>Eukaryota</taxon>
        <taxon>Fungi</taxon>
        <taxon>Dikarya</taxon>
        <taxon>Ascomycota</taxon>
        <taxon>Pezizomycotina</taxon>
        <taxon>Sordariomycetes</taxon>
        <taxon>Sordariomycetidae</taxon>
        <taxon>Sordariales</taxon>
        <taxon>Sordariaceae</taxon>
        <taxon>Pseudoneurospora</taxon>
    </lineage>
</organism>
<dbReference type="AlphaFoldDB" id="A0AAN6NN76"/>
<feature type="region of interest" description="Disordered" evidence="1">
    <location>
        <begin position="88"/>
        <end position="111"/>
    </location>
</feature>
<gene>
    <name evidence="2" type="ORF">QBC32DRAFT_374522</name>
</gene>
<accession>A0AAN6NN76</accession>
<dbReference type="EMBL" id="MU859407">
    <property type="protein sequence ID" value="KAK3947138.1"/>
    <property type="molecule type" value="Genomic_DNA"/>
</dbReference>
<reference evidence="2" key="2">
    <citation type="submission" date="2023-06" db="EMBL/GenBank/DDBJ databases">
        <authorList>
            <consortium name="Lawrence Berkeley National Laboratory"/>
            <person name="Mondo S.J."/>
            <person name="Hensen N."/>
            <person name="Bonometti L."/>
            <person name="Westerberg I."/>
            <person name="Brannstrom I.O."/>
            <person name="Guillou S."/>
            <person name="Cros-Aarteil S."/>
            <person name="Calhoun S."/>
            <person name="Haridas S."/>
            <person name="Kuo A."/>
            <person name="Pangilinan J."/>
            <person name="Riley R."/>
            <person name="Labutti K."/>
            <person name="Andreopoulos B."/>
            <person name="Lipzen A."/>
            <person name="Chen C."/>
            <person name="Yanf M."/>
            <person name="Daum C."/>
            <person name="Ng V."/>
            <person name="Clum A."/>
            <person name="Steindorff A."/>
            <person name="Ohm R."/>
            <person name="Martin F."/>
            <person name="Silar P."/>
            <person name="Natvig D."/>
            <person name="Lalanne C."/>
            <person name="Gautier V."/>
            <person name="Ament-Velasquez S.L."/>
            <person name="Kruys A."/>
            <person name="Hutchinson M.I."/>
            <person name="Powell A.J."/>
            <person name="Barry K."/>
            <person name="Miller A.N."/>
            <person name="Grigoriev I.V."/>
            <person name="Debuchy R."/>
            <person name="Gladieux P."/>
            <person name="Thoren M.H."/>
            <person name="Johannesson H."/>
        </authorList>
    </citation>
    <scope>NUCLEOTIDE SEQUENCE</scope>
    <source>
        <strain evidence="2">CBS 626.80</strain>
    </source>
</reference>
<reference evidence="2" key="1">
    <citation type="journal article" date="2023" name="Mol. Phylogenet. Evol.">
        <title>Genome-scale phylogeny and comparative genomics of the fungal order Sordariales.</title>
        <authorList>
            <person name="Hensen N."/>
            <person name="Bonometti L."/>
            <person name="Westerberg I."/>
            <person name="Brannstrom I.O."/>
            <person name="Guillou S."/>
            <person name="Cros-Aarteil S."/>
            <person name="Calhoun S."/>
            <person name="Haridas S."/>
            <person name="Kuo A."/>
            <person name="Mondo S."/>
            <person name="Pangilinan J."/>
            <person name="Riley R."/>
            <person name="LaButti K."/>
            <person name="Andreopoulos B."/>
            <person name="Lipzen A."/>
            <person name="Chen C."/>
            <person name="Yan M."/>
            <person name="Daum C."/>
            <person name="Ng V."/>
            <person name="Clum A."/>
            <person name="Steindorff A."/>
            <person name="Ohm R.A."/>
            <person name="Martin F."/>
            <person name="Silar P."/>
            <person name="Natvig D.O."/>
            <person name="Lalanne C."/>
            <person name="Gautier V."/>
            <person name="Ament-Velasquez S.L."/>
            <person name="Kruys A."/>
            <person name="Hutchinson M.I."/>
            <person name="Powell A.J."/>
            <person name="Barry K."/>
            <person name="Miller A.N."/>
            <person name="Grigoriev I.V."/>
            <person name="Debuchy R."/>
            <person name="Gladieux P."/>
            <person name="Hiltunen Thoren M."/>
            <person name="Johannesson H."/>
        </authorList>
    </citation>
    <scope>NUCLEOTIDE SEQUENCE</scope>
    <source>
        <strain evidence="2">CBS 626.80</strain>
    </source>
</reference>